<evidence type="ECO:0000313" key="1">
    <source>
        <dbReference type="EMBL" id="PJF45464.1"/>
    </source>
</evidence>
<dbReference type="AlphaFoldDB" id="A0A2M8Q6R2"/>
<evidence type="ECO:0000313" key="2">
    <source>
        <dbReference type="Proteomes" id="UP000230790"/>
    </source>
</evidence>
<reference evidence="1 2" key="1">
    <citation type="submission" date="2017-11" db="EMBL/GenBank/DDBJ databases">
        <title>Evolution of Phototrophy in the Chloroflexi Phylum Driven by Horizontal Gene Transfer.</title>
        <authorList>
            <person name="Ward L.M."/>
            <person name="Hemp J."/>
            <person name="Shih P.M."/>
            <person name="Mcglynn S.E."/>
            <person name="Fischer W."/>
        </authorList>
    </citation>
    <scope>NUCLEOTIDE SEQUENCE [LARGE SCALE GENOMIC DNA]</scope>
    <source>
        <strain evidence="1">JP3_7</strain>
    </source>
</reference>
<keyword evidence="1" id="KW-0378">Hydrolase</keyword>
<accession>A0A2M8Q6R2</accession>
<protein>
    <submittedName>
        <fullName evidence="1">Altronate hydrolase</fullName>
    </submittedName>
</protein>
<dbReference type="GO" id="GO:0016787">
    <property type="term" value="F:hydrolase activity"/>
    <property type="evidence" value="ECO:0007669"/>
    <property type="project" value="UniProtKB-KW"/>
</dbReference>
<name>A0A2M8Q6R2_9CHLR</name>
<comment type="caution">
    <text evidence="1">The sequence shown here is derived from an EMBL/GenBank/DDBJ whole genome shotgun (WGS) entry which is preliminary data.</text>
</comment>
<gene>
    <name evidence="1" type="ORF">CUN48_18750</name>
</gene>
<feature type="non-terminal residue" evidence="1">
    <location>
        <position position="118"/>
    </location>
</feature>
<organism evidence="1 2">
    <name type="scientific">Candidatus Thermofonsia Clade 3 bacterium</name>
    <dbReference type="NCBI Taxonomy" id="2364212"/>
    <lineage>
        <taxon>Bacteria</taxon>
        <taxon>Bacillati</taxon>
        <taxon>Chloroflexota</taxon>
        <taxon>Candidatus Thermofontia</taxon>
        <taxon>Candidatus Thermofonsia Clade 3</taxon>
    </lineage>
</organism>
<proteinExistence type="predicted"/>
<dbReference type="Proteomes" id="UP000230790">
    <property type="component" value="Unassembled WGS sequence"/>
</dbReference>
<sequence>MDALGETLLDLTLRVASGERTAGERAGHAQVQIWRNWRQSIESVNGRTQTKKTSPEGAPLAVKAAERRLALRYLALETPDGPAFEQVGLILPTSLCAAQPAQLAAHRLNRRLATIGLG</sequence>
<dbReference type="EMBL" id="PGTN01001065">
    <property type="protein sequence ID" value="PJF45464.1"/>
    <property type="molecule type" value="Genomic_DNA"/>
</dbReference>